<evidence type="ECO:0000256" key="2">
    <source>
        <dbReference type="ARBA" id="ARBA00010876"/>
    </source>
</evidence>
<dbReference type="PANTHER" id="PTHR21600">
    <property type="entry name" value="MITOCHONDRIAL RNA PSEUDOURIDINE SYNTHASE"/>
    <property type="match status" value="1"/>
</dbReference>
<evidence type="ECO:0000256" key="4">
    <source>
        <dbReference type="ARBA" id="ARBA00031870"/>
    </source>
</evidence>
<dbReference type="EMBL" id="JACOQH010000011">
    <property type="protein sequence ID" value="MBC5754820.1"/>
    <property type="molecule type" value="Genomic_DNA"/>
</dbReference>
<dbReference type="Gene3D" id="3.30.2350.10">
    <property type="entry name" value="Pseudouridine synthase"/>
    <property type="match status" value="1"/>
</dbReference>
<reference evidence="7 8" key="1">
    <citation type="submission" date="2020-08" db="EMBL/GenBank/DDBJ databases">
        <title>Genome public.</title>
        <authorList>
            <person name="Liu C."/>
            <person name="Sun Q."/>
        </authorList>
    </citation>
    <scope>NUCLEOTIDE SEQUENCE [LARGE SCALE GENOMIC DNA]</scope>
    <source>
        <strain evidence="7 8">BX0805</strain>
    </source>
</reference>
<feature type="domain" description="Pseudouridine synthase RsuA/RluA-like" evidence="6">
    <location>
        <begin position="16"/>
        <end position="168"/>
    </location>
</feature>
<evidence type="ECO:0000256" key="3">
    <source>
        <dbReference type="ARBA" id="ARBA00023235"/>
    </source>
</evidence>
<protein>
    <recommendedName>
        <fullName evidence="4">RNA pseudouridylate synthase</fullName>
    </recommendedName>
    <alternativeName>
        <fullName evidence="5">RNA-uridine isomerase</fullName>
    </alternativeName>
</protein>
<evidence type="ECO:0000313" key="8">
    <source>
        <dbReference type="Proteomes" id="UP000621540"/>
    </source>
</evidence>
<keyword evidence="8" id="KW-1185">Reference proteome</keyword>
<dbReference type="InterPro" id="IPR020103">
    <property type="entry name" value="PsdUridine_synth_cat_dom_sf"/>
</dbReference>
<dbReference type="PANTHER" id="PTHR21600:SF83">
    <property type="entry name" value="PSEUDOURIDYLATE SYNTHASE RPUSD4, MITOCHONDRIAL"/>
    <property type="match status" value="1"/>
</dbReference>
<comment type="caution">
    <text evidence="7">The sequence shown here is derived from an EMBL/GenBank/DDBJ whole genome shotgun (WGS) entry which is preliminary data.</text>
</comment>
<evidence type="ECO:0000313" key="7">
    <source>
        <dbReference type="EMBL" id="MBC5754820.1"/>
    </source>
</evidence>
<evidence type="ECO:0000256" key="5">
    <source>
        <dbReference type="ARBA" id="ARBA00033164"/>
    </source>
</evidence>
<comment type="catalytic activity">
    <reaction evidence="1">
        <text>a uridine in RNA = a pseudouridine in RNA</text>
        <dbReference type="Rhea" id="RHEA:48348"/>
        <dbReference type="Rhea" id="RHEA-COMP:12068"/>
        <dbReference type="Rhea" id="RHEA-COMP:12069"/>
        <dbReference type="ChEBI" id="CHEBI:65314"/>
        <dbReference type="ChEBI" id="CHEBI:65315"/>
    </reaction>
</comment>
<evidence type="ECO:0000259" key="6">
    <source>
        <dbReference type="Pfam" id="PF00849"/>
    </source>
</evidence>
<dbReference type="Pfam" id="PF00849">
    <property type="entry name" value="PseudoU_synth_2"/>
    <property type="match status" value="1"/>
</dbReference>
<dbReference type="RefSeq" id="WP_186982685.1">
    <property type="nucleotide sequence ID" value="NZ_JACOQH010000011.1"/>
</dbReference>
<dbReference type="InterPro" id="IPR050188">
    <property type="entry name" value="RluA_PseudoU_synthase"/>
</dbReference>
<dbReference type="SUPFAM" id="SSF55120">
    <property type="entry name" value="Pseudouridine synthase"/>
    <property type="match status" value="1"/>
</dbReference>
<accession>A0ABR7ID08</accession>
<comment type="similarity">
    <text evidence="2">Belongs to the pseudouridine synthase RluA family.</text>
</comment>
<name>A0ABR7ID08_9FIRM</name>
<dbReference type="Proteomes" id="UP000621540">
    <property type="component" value="Unassembled WGS sequence"/>
</dbReference>
<proteinExistence type="inferred from homology"/>
<organism evidence="7 8">
    <name type="scientific">Roseburia yibonii</name>
    <dbReference type="NCBI Taxonomy" id="2763063"/>
    <lineage>
        <taxon>Bacteria</taxon>
        <taxon>Bacillati</taxon>
        <taxon>Bacillota</taxon>
        <taxon>Clostridia</taxon>
        <taxon>Lachnospirales</taxon>
        <taxon>Lachnospiraceae</taxon>
        <taxon>Roseburia</taxon>
    </lineage>
</organism>
<dbReference type="CDD" id="cd02869">
    <property type="entry name" value="PseudoU_synth_RluA_like"/>
    <property type="match status" value="1"/>
</dbReference>
<dbReference type="InterPro" id="IPR006145">
    <property type="entry name" value="PsdUridine_synth_RsuA/RluA"/>
</dbReference>
<keyword evidence="3" id="KW-0413">Isomerase</keyword>
<gene>
    <name evidence="7" type="ORF">H8Z76_12520</name>
</gene>
<evidence type="ECO:0000256" key="1">
    <source>
        <dbReference type="ARBA" id="ARBA00000073"/>
    </source>
</evidence>
<sequence length="228" mass="25492">MTGQIKDQIRYEDDAVLVCRKPAGIPVQTARAGQQDMVSLLKNYRAAKKEEPYIGLVHRLDQPVEGIMVFAKTKQAAAALAAQVGARSVDKNYYAVIWGKMKEKDGELCDHLSKDGRTNCSRAVSENTPGAKRAELSYHTVAETEEKSLLFITLKTGRHHQIRVQLSHAGHPIYGDGKYGARKESGYLPLALCSCRLGFVHPVTKKKMEFEIRPEGKAFFEFFPPEEK</sequence>